<dbReference type="Pfam" id="PF04789">
    <property type="entry name" value="DUF621"/>
    <property type="match status" value="2"/>
</dbReference>
<sequence length="624" mass="71684">LPLSQKWTLLSIVGLFVTTTVVSTLLTAAFLVLSILLWSHFKHIRFFWFLVQLILSVFIISGSNLLIHVPATLGLLSPSTLNSEIFIFVTYLIDFSHYSIIFSNTVIAINRGVLFFKKSSVAAKTFESPFIFFWFLLIWLMPLGIDYVLMSAGCRIQLNLKMKNFRMKCEKYSNFFLIHTETPLGIQIIDVLLQIGLPAFIFLIYSSIVVSIAFARNLSLKDHEKTILKQAIFTFVVFQAPSLVFMGANFFYIEELEAFLIKRFVNTMEIFGGIATPSFFFFTSQEVRKIMTSRVYATNSDNSADMSFGEIPEDQKQGTYYFVVSFFVFSTIVSSLLTSVFLVLAITVWNHFKRIRFFWFLIHLLISVFIISASNLLMHVPASLGLIEEHHFETEIFHFISYLIDFCHYSILFSNVVIAINRAVIFFQNSSSYSNIVFEPPFIYIWLSVVWLLSFGVESVLISYDCSYKYNHLRTRLQFICQKPAESSLIFLGNPRIIQVIDAIIQIALPVLILLIYFSIILRMILMKKVSLVNTEKTLLKHSIFAFVIFQSPNCILLISQSFKMSNVSAFLIKRFVNTMEIFGGAITPTFFFFTSREIRKIFASRVYATNSDGLPDTRMRALG</sequence>
<reference evidence="8" key="1">
    <citation type="submission" date="2011-07" db="EMBL/GenBank/DDBJ databases">
        <authorList>
            <consortium name="Caenorhabditis brenneri Sequencing and Analysis Consortium"/>
            <person name="Wilson R.K."/>
        </authorList>
    </citation>
    <scope>NUCLEOTIDE SEQUENCE [LARGE SCALE GENOMIC DNA]</scope>
    <source>
        <strain evidence="8">PB2801</strain>
    </source>
</reference>
<keyword evidence="8" id="KW-1185">Reference proteome</keyword>
<feature type="transmembrane region" description="Helical" evidence="5">
    <location>
        <begin position="575"/>
        <end position="594"/>
    </location>
</feature>
<dbReference type="OrthoDB" id="5848170at2759"/>
<dbReference type="HOGENOM" id="CLU_438441_0_0_1"/>
<name>G0PKP9_CAEBE</name>
<dbReference type="Gene3D" id="1.20.1070.10">
    <property type="entry name" value="Rhodopsin 7-helix transmembrane proteins"/>
    <property type="match status" value="1"/>
</dbReference>
<gene>
    <name evidence="7" type="ORF">CAEBREN_19248</name>
</gene>
<evidence type="ECO:0000256" key="5">
    <source>
        <dbReference type="SAM" id="Phobius"/>
    </source>
</evidence>
<dbReference type="SUPFAM" id="SSF81321">
    <property type="entry name" value="Family A G protein-coupled receptor-like"/>
    <property type="match status" value="1"/>
</dbReference>
<dbReference type="PANTHER" id="PTHR31406">
    <property type="entry name" value="PROTEIN CBG06702-RELATED"/>
    <property type="match status" value="1"/>
</dbReference>
<feature type="transmembrane region" description="Helical" evidence="5">
    <location>
        <begin position="357"/>
        <end position="379"/>
    </location>
</feature>
<dbReference type="Proteomes" id="UP000008068">
    <property type="component" value="Unassembled WGS sequence"/>
</dbReference>
<feature type="transmembrane region" description="Helical" evidence="5">
    <location>
        <begin position="130"/>
        <end position="150"/>
    </location>
</feature>
<dbReference type="EMBL" id="GL380908">
    <property type="protein sequence ID" value="EGT32880.1"/>
    <property type="molecule type" value="Genomic_DNA"/>
</dbReference>
<dbReference type="InParanoid" id="G0PKP9"/>
<evidence type="ECO:0000256" key="1">
    <source>
        <dbReference type="ARBA" id="ARBA00004370"/>
    </source>
</evidence>
<dbReference type="PROSITE" id="PS50262">
    <property type="entry name" value="G_PROTEIN_RECEP_F1_2"/>
    <property type="match status" value="1"/>
</dbReference>
<dbReference type="STRING" id="135651.G0PKP9"/>
<protein>
    <recommendedName>
        <fullName evidence="6">G-protein coupled receptors family 1 profile domain-containing protein</fullName>
    </recommendedName>
</protein>
<feature type="transmembrane region" description="Helical" evidence="5">
    <location>
        <begin position="543"/>
        <end position="563"/>
    </location>
</feature>
<keyword evidence="2 5" id="KW-0812">Transmembrane</keyword>
<dbReference type="eggNOG" id="ENOG502THAD">
    <property type="taxonomic scope" value="Eukaryota"/>
</dbReference>
<organism evidence="8">
    <name type="scientific">Caenorhabditis brenneri</name>
    <name type="common">Nematode worm</name>
    <dbReference type="NCBI Taxonomy" id="135651"/>
    <lineage>
        <taxon>Eukaryota</taxon>
        <taxon>Metazoa</taxon>
        <taxon>Ecdysozoa</taxon>
        <taxon>Nematoda</taxon>
        <taxon>Chromadorea</taxon>
        <taxon>Rhabditida</taxon>
        <taxon>Rhabditina</taxon>
        <taxon>Rhabditomorpha</taxon>
        <taxon>Rhabditoidea</taxon>
        <taxon>Rhabditidae</taxon>
        <taxon>Peloderinae</taxon>
        <taxon>Caenorhabditis</taxon>
    </lineage>
</organism>
<feature type="transmembrane region" description="Helical" evidence="5">
    <location>
        <begin position="442"/>
        <end position="464"/>
    </location>
</feature>
<dbReference type="PANTHER" id="PTHR31406:SF1">
    <property type="entry name" value="G-PROTEIN COUPLED RECEPTORS FAMILY 1 PROFILE DOMAIN-CONTAINING PROTEIN-RELATED"/>
    <property type="match status" value="1"/>
</dbReference>
<feature type="transmembrane region" description="Helical" evidence="5">
    <location>
        <begin position="46"/>
        <end position="65"/>
    </location>
</feature>
<keyword evidence="3 5" id="KW-1133">Transmembrane helix</keyword>
<evidence type="ECO:0000256" key="2">
    <source>
        <dbReference type="ARBA" id="ARBA00022692"/>
    </source>
</evidence>
<dbReference type="GO" id="GO:0016020">
    <property type="term" value="C:membrane"/>
    <property type="evidence" value="ECO:0007669"/>
    <property type="project" value="UniProtKB-SubCell"/>
</dbReference>
<evidence type="ECO:0000313" key="8">
    <source>
        <dbReference type="Proteomes" id="UP000008068"/>
    </source>
</evidence>
<feature type="non-terminal residue" evidence="7">
    <location>
        <position position="1"/>
    </location>
</feature>
<dbReference type="InterPro" id="IPR006874">
    <property type="entry name" value="DUF621"/>
</dbReference>
<comment type="subcellular location">
    <subcellularLocation>
        <location evidence="1">Membrane</location>
    </subcellularLocation>
</comment>
<evidence type="ECO:0000256" key="3">
    <source>
        <dbReference type="ARBA" id="ARBA00022989"/>
    </source>
</evidence>
<feature type="transmembrane region" description="Helical" evidence="5">
    <location>
        <begin position="85"/>
        <end position="109"/>
    </location>
</feature>
<dbReference type="FunCoup" id="G0PKP9">
    <property type="interactions" value="2"/>
</dbReference>
<feature type="transmembrane region" description="Helical" evidence="5">
    <location>
        <begin position="497"/>
        <end position="522"/>
    </location>
</feature>
<keyword evidence="4 5" id="KW-0472">Membrane</keyword>
<dbReference type="InterPro" id="IPR017452">
    <property type="entry name" value="GPCR_Rhodpsn_7TM"/>
</dbReference>
<evidence type="ECO:0000259" key="6">
    <source>
        <dbReference type="PROSITE" id="PS50262"/>
    </source>
</evidence>
<feature type="transmembrane region" description="Helical" evidence="5">
    <location>
        <begin position="227"/>
        <end position="253"/>
    </location>
</feature>
<evidence type="ECO:0000256" key="4">
    <source>
        <dbReference type="ARBA" id="ARBA00023136"/>
    </source>
</evidence>
<proteinExistence type="predicted"/>
<dbReference type="AlphaFoldDB" id="G0PKP9"/>
<feature type="transmembrane region" description="Helical" evidence="5">
    <location>
        <begin position="399"/>
        <end position="421"/>
    </location>
</feature>
<feature type="transmembrane region" description="Helical" evidence="5">
    <location>
        <begin position="320"/>
        <end position="345"/>
    </location>
</feature>
<feature type="domain" description="G-protein coupled receptors family 1 profile" evidence="6">
    <location>
        <begin position="338"/>
        <end position="592"/>
    </location>
</feature>
<accession>G0PKP9</accession>
<evidence type="ECO:0000313" key="7">
    <source>
        <dbReference type="EMBL" id="EGT32880.1"/>
    </source>
</evidence>
<feature type="transmembrane region" description="Helical" evidence="5">
    <location>
        <begin position="191"/>
        <end position="215"/>
    </location>
</feature>
<feature type="transmembrane region" description="Helical" evidence="5">
    <location>
        <begin position="12"/>
        <end position="39"/>
    </location>
</feature>